<gene>
    <name evidence="1" type="ordered locus">AALP_Aa8g100900</name>
</gene>
<accession>A0A087G646</accession>
<feature type="non-terminal residue" evidence="1">
    <location>
        <position position="1"/>
    </location>
</feature>
<keyword evidence="2" id="KW-1185">Reference proteome</keyword>
<evidence type="ECO:0000313" key="2">
    <source>
        <dbReference type="Proteomes" id="UP000029120"/>
    </source>
</evidence>
<sequence>RDLEILIIVDPERHPTTLNAKSVMRGSRSEVEIL</sequence>
<protein>
    <submittedName>
        <fullName evidence="1">Uncharacterized protein</fullName>
    </submittedName>
</protein>
<dbReference type="EMBL" id="CM002876">
    <property type="protein sequence ID" value="KFK25348.1"/>
    <property type="molecule type" value="Genomic_DNA"/>
</dbReference>
<name>A0A087G646_ARAAL</name>
<proteinExistence type="predicted"/>
<evidence type="ECO:0000313" key="1">
    <source>
        <dbReference type="EMBL" id="KFK25348.1"/>
    </source>
</evidence>
<reference evidence="2" key="1">
    <citation type="journal article" date="2015" name="Nat. Plants">
        <title>Genome expansion of Arabis alpina linked with retrotransposition and reduced symmetric DNA methylation.</title>
        <authorList>
            <person name="Willing E.M."/>
            <person name="Rawat V."/>
            <person name="Mandakova T."/>
            <person name="Maumus F."/>
            <person name="James G.V."/>
            <person name="Nordstroem K.J."/>
            <person name="Becker C."/>
            <person name="Warthmann N."/>
            <person name="Chica C."/>
            <person name="Szarzynska B."/>
            <person name="Zytnicki M."/>
            <person name="Albani M.C."/>
            <person name="Kiefer C."/>
            <person name="Bergonzi S."/>
            <person name="Castaings L."/>
            <person name="Mateos J.L."/>
            <person name="Berns M.C."/>
            <person name="Bujdoso N."/>
            <person name="Piofczyk T."/>
            <person name="de Lorenzo L."/>
            <person name="Barrero-Sicilia C."/>
            <person name="Mateos I."/>
            <person name="Piednoel M."/>
            <person name="Hagmann J."/>
            <person name="Chen-Min-Tao R."/>
            <person name="Iglesias-Fernandez R."/>
            <person name="Schuster S.C."/>
            <person name="Alonso-Blanco C."/>
            <person name="Roudier F."/>
            <person name="Carbonero P."/>
            <person name="Paz-Ares J."/>
            <person name="Davis S.J."/>
            <person name="Pecinka A."/>
            <person name="Quesneville H."/>
            <person name="Colot V."/>
            <person name="Lysak M.A."/>
            <person name="Weigel D."/>
            <person name="Coupland G."/>
            <person name="Schneeberger K."/>
        </authorList>
    </citation>
    <scope>NUCLEOTIDE SEQUENCE [LARGE SCALE GENOMIC DNA]</scope>
    <source>
        <strain evidence="2">cv. Pajares</strain>
    </source>
</reference>
<organism evidence="1 2">
    <name type="scientific">Arabis alpina</name>
    <name type="common">Alpine rock-cress</name>
    <dbReference type="NCBI Taxonomy" id="50452"/>
    <lineage>
        <taxon>Eukaryota</taxon>
        <taxon>Viridiplantae</taxon>
        <taxon>Streptophyta</taxon>
        <taxon>Embryophyta</taxon>
        <taxon>Tracheophyta</taxon>
        <taxon>Spermatophyta</taxon>
        <taxon>Magnoliopsida</taxon>
        <taxon>eudicotyledons</taxon>
        <taxon>Gunneridae</taxon>
        <taxon>Pentapetalae</taxon>
        <taxon>rosids</taxon>
        <taxon>malvids</taxon>
        <taxon>Brassicales</taxon>
        <taxon>Brassicaceae</taxon>
        <taxon>Arabideae</taxon>
        <taxon>Arabis</taxon>
    </lineage>
</organism>
<dbReference type="Proteomes" id="UP000029120">
    <property type="component" value="Chromosome 8"/>
</dbReference>
<dbReference type="Gramene" id="KFK25348">
    <property type="protein sequence ID" value="KFK25348"/>
    <property type="gene ID" value="AALP_AA8G100900"/>
</dbReference>
<dbReference type="AlphaFoldDB" id="A0A087G646"/>